<organism evidence="16 17">
    <name type="scientific">Trapa incisa</name>
    <dbReference type="NCBI Taxonomy" id="236973"/>
    <lineage>
        <taxon>Eukaryota</taxon>
        <taxon>Viridiplantae</taxon>
        <taxon>Streptophyta</taxon>
        <taxon>Embryophyta</taxon>
        <taxon>Tracheophyta</taxon>
        <taxon>Spermatophyta</taxon>
        <taxon>Magnoliopsida</taxon>
        <taxon>eudicotyledons</taxon>
        <taxon>Gunneridae</taxon>
        <taxon>Pentapetalae</taxon>
        <taxon>rosids</taxon>
        <taxon>malvids</taxon>
        <taxon>Myrtales</taxon>
        <taxon>Lythraceae</taxon>
        <taxon>Trapa</taxon>
    </lineage>
</organism>
<dbReference type="EMBL" id="JAXIOK010000011">
    <property type="protein sequence ID" value="KAK4760210.1"/>
    <property type="molecule type" value="Genomic_DNA"/>
</dbReference>
<dbReference type="SUPFAM" id="SSF56112">
    <property type="entry name" value="Protein kinase-like (PK-like)"/>
    <property type="match status" value="1"/>
</dbReference>
<evidence type="ECO:0000256" key="13">
    <source>
        <dbReference type="RuleBase" id="RU000304"/>
    </source>
</evidence>
<dbReference type="InterPro" id="IPR011009">
    <property type="entry name" value="Kinase-like_dom_sf"/>
</dbReference>
<dbReference type="CDD" id="cd12195">
    <property type="entry name" value="CIPK_C"/>
    <property type="match status" value="1"/>
</dbReference>
<evidence type="ECO:0000256" key="7">
    <source>
        <dbReference type="ARBA" id="ARBA00022777"/>
    </source>
</evidence>
<dbReference type="PROSITE" id="PS50816">
    <property type="entry name" value="NAF"/>
    <property type="match status" value="1"/>
</dbReference>
<evidence type="ECO:0000256" key="6">
    <source>
        <dbReference type="ARBA" id="ARBA00022741"/>
    </source>
</evidence>
<reference evidence="16 17" key="1">
    <citation type="journal article" date="2023" name="Hortic Res">
        <title>Pangenome of water caltrop reveals structural variations and asymmetric subgenome divergence after allopolyploidization.</title>
        <authorList>
            <person name="Zhang X."/>
            <person name="Chen Y."/>
            <person name="Wang L."/>
            <person name="Yuan Y."/>
            <person name="Fang M."/>
            <person name="Shi L."/>
            <person name="Lu R."/>
            <person name="Comes H.P."/>
            <person name="Ma Y."/>
            <person name="Chen Y."/>
            <person name="Huang G."/>
            <person name="Zhou Y."/>
            <person name="Zheng Z."/>
            <person name="Qiu Y."/>
        </authorList>
    </citation>
    <scope>NUCLEOTIDE SEQUENCE [LARGE SCALE GENOMIC DNA]</scope>
    <source>
        <tissue evidence="16">Roots</tissue>
    </source>
</reference>
<name>A0AAN7KBS7_9MYRT</name>
<keyword evidence="8 12" id="KW-0067">ATP-binding</keyword>
<feature type="domain" description="NAF" evidence="15">
    <location>
        <begin position="317"/>
        <end position="341"/>
    </location>
</feature>
<evidence type="ECO:0000256" key="8">
    <source>
        <dbReference type="ARBA" id="ARBA00022840"/>
    </source>
</evidence>
<dbReference type="GO" id="GO:0007165">
    <property type="term" value="P:signal transduction"/>
    <property type="evidence" value="ECO:0007669"/>
    <property type="project" value="InterPro"/>
</dbReference>
<dbReference type="PANTHER" id="PTHR43895">
    <property type="entry name" value="CALCIUM/CALMODULIN-DEPENDENT PROTEIN KINASE KINASE-RELATED"/>
    <property type="match status" value="1"/>
</dbReference>
<dbReference type="PROSITE" id="PS50011">
    <property type="entry name" value="PROTEIN_KINASE_DOM"/>
    <property type="match status" value="1"/>
</dbReference>
<dbReference type="Proteomes" id="UP001345219">
    <property type="component" value="Chromosome 17"/>
</dbReference>
<protein>
    <recommendedName>
        <fullName evidence="3">non-specific serine/threonine protein kinase</fullName>
        <ecNumber evidence="3">2.7.11.1</ecNumber>
    </recommendedName>
</protein>
<evidence type="ECO:0000259" key="14">
    <source>
        <dbReference type="PROSITE" id="PS50011"/>
    </source>
</evidence>
<dbReference type="InterPro" id="IPR017441">
    <property type="entry name" value="Protein_kinase_ATP_BS"/>
</dbReference>
<comment type="similarity">
    <text evidence="2">Belongs to the protein kinase superfamily. CAMK Ser/Thr protein kinase family. SNF1 subfamily.</text>
</comment>
<keyword evidence="5" id="KW-0808">Transferase</keyword>
<evidence type="ECO:0000256" key="3">
    <source>
        <dbReference type="ARBA" id="ARBA00012513"/>
    </source>
</evidence>
<dbReference type="InterPro" id="IPR000719">
    <property type="entry name" value="Prot_kinase_dom"/>
</dbReference>
<sequence length="441" mass="48560">MEPGETLPPPRPSAAATATAAASPTILLGRYRLGRMLGRGSFAKVYQAYSVADGSAVAIKIIDKKSKSLNAVTEAQVLREVSAMRLLQSHPNILKIHEVMATRSKIYLVMELASGGELFSVLTRRGRWFTDASTRRLFQQLISALIFCHESGVSHRDMKPQNILLDGEGNIKISDFGLSALPEQLRDDGLLHTACGTPAFTAPEVVARRGYSGPKADAWSCGVILYMLLCGSLPFDDRNLVSMYKKIAKRDYQFPNWVSKPARYVIKQLLDPNPSSRMSLETLLGTAWFKKSSSLSKSQSDGSLYEMAALAKDYDLGSVSSANAFDIISLSSGLDLSGLFEMSNGERSKRFSSGASFEDIRDKVREVGGRLGYAVEKMRGGSLVLRKRAYVLIVEVWEIAPSLMLVEMKWGGDGGCLDELHWEEWRAGLEELVCSWHNDDA</sequence>
<dbReference type="FunFam" id="3.30.200.20:FF:000003">
    <property type="entry name" value="Non-specific serine/threonine protein kinase"/>
    <property type="match status" value="1"/>
</dbReference>
<dbReference type="PROSITE" id="PS00108">
    <property type="entry name" value="PROTEIN_KINASE_ST"/>
    <property type="match status" value="1"/>
</dbReference>
<gene>
    <name evidence="16" type="ORF">SAY87_023341</name>
</gene>
<dbReference type="EC" id="2.7.11.1" evidence="3"/>
<comment type="catalytic activity">
    <reaction evidence="9">
        <text>L-threonyl-[protein] + ATP = O-phospho-L-threonyl-[protein] + ADP + H(+)</text>
        <dbReference type="Rhea" id="RHEA:46608"/>
        <dbReference type="Rhea" id="RHEA-COMP:11060"/>
        <dbReference type="Rhea" id="RHEA-COMP:11605"/>
        <dbReference type="ChEBI" id="CHEBI:15378"/>
        <dbReference type="ChEBI" id="CHEBI:30013"/>
        <dbReference type="ChEBI" id="CHEBI:30616"/>
        <dbReference type="ChEBI" id="CHEBI:61977"/>
        <dbReference type="ChEBI" id="CHEBI:456216"/>
        <dbReference type="EC" id="2.7.11.1"/>
    </reaction>
</comment>
<evidence type="ECO:0000256" key="1">
    <source>
        <dbReference type="ARBA" id="ARBA00001936"/>
    </source>
</evidence>
<evidence type="ECO:0000256" key="11">
    <source>
        <dbReference type="ARBA" id="ARBA00058225"/>
    </source>
</evidence>
<evidence type="ECO:0000313" key="16">
    <source>
        <dbReference type="EMBL" id="KAK4760210.1"/>
    </source>
</evidence>
<evidence type="ECO:0000256" key="2">
    <source>
        <dbReference type="ARBA" id="ARBA00006234"/>
    </source>
</evidence>
<evidence type="ECO:0000313" key="17">
    <source>
        <dbReference type="Proteomes" id="UP001345219"/>
    </source>
</evidence>
<comment type="function">
    <text evidence="11">CIPK serine-threonine protein kinases interact with CBL proteins. Binding of a CBL protein to the regulatory NAF domain of CIPK protein lead to the activation of the kinase in a calcium-dependent manner.</text>
</comment>
<comment type="caution">
    <text evidence="16">The sequence shown here is derived from an EMBL/GenBank/DDBJ whole genome shotgun (WGS) entry which is preliminary data.</text>
</comment>
<dbReference type="SMART" id="SM00220">
    <property type="entry name" value="S_TKc"/>
    <property type="match status" value="1"/>
</dbReference>
<keyword evidence="7" id="KW-0418">Kinase</keyword>
<dbReference type="Gene3D" id="1.10.510.10">
    <property type="entry name" value="Transferase(Phosphotransferase) domain 1"/>
    <property type="match status" value="1"/>
</dbReference>
<feature type="binding site" evidence="12">
    <location>
        <position position="60"/>
    </location>
    <ligand>
        <name>ATP</name>
        <dbReference type="ChEBI" id="CHEBI:30616"/>
    </ligand>
</feature>
<dbReference type="Gene3D" id="3.30.310.80">
    <property type="entry name" value="Kinase associated domain 1, KA1"/>
    <property type="match status" value="1"/>
</dbReference>
<dbReference type="InterPro" id="IPR008271">
    <property type="entry name" value="Ser/Thr_kinase_AS"/>
</dbReference>
<accession>A0AAN7KBS7</accession>
<proteinExistence type="inferred from homology"/>
<dbReference type="PANTHER" id="PTHR43895:SF33">
    <property type="entry name" value="PROTEIN KINASE DOMAIN-CONTAINING PROTEIN"/>
    <property type="match status" value="1"/>
</dbReference>
<dbReference type="GO" id="GO:0004674">
    <property type="term" value="F:protein serine/threonine kinase activity"/>
    <property type="evidence" value="ECO:0007669"/>
    <property type="project" value="UniProtKB-KW"/>
</dbReference>
<keyword evidence="4 13" id="KW-0723">Serine/threonine-protein kinase</keyword>
<dbReference type="Pfam" id="PF00069">
    <property type="entry name" value="Pkinase"/>
    <property type="match status" value="1"/>
</dbReference>
<evidence type="ECO:0000256" key="10">
    <source>
        <dbReference type="ARBA" id="ARBA00048679"/>
    </source>
</evidence>
<keyword evidence="6 12" id="KW-0547">Nucleotide-binding</keyword>
<dbReference type="InterPro" id="IPR018451">
    <property type="entry name" value="NAF/FISL_domain"/>
</dbReference>
<evidence type="ECO:0000256" key="4">
    <source>
        <dbReference type="ARBA" id="ARBA00022527"/>
    </source>
</evidence>
<evidence type="ECO:0000256" key="12">
    <source>
        <dbReference type="PROSITE-ProRule" id="PRU10141"/>
    </source>
</evidence>
<dbReference type="PROSITE" id="PS00107">
    <property type="entry name" value="PROTEIN_KINASE_ATP"/>
    <property type="match status" value="1"/>
</dbReference>
<evidence type="ECO:0000259" key="15">
    <source>
        <dbReference type="PROSITE" id="PS50816"/>
    </source>
</evidence>
<dbReference type="AlphaFoldDB" id="A0AAN7KBS7"/>
<comment type="cofactor">
    <cofactor evidence="1">
        <name>Mn(2+)</name>
        <dbReference type="ChEBI" id="CHEBI:29035"/>
    </cofactor>
</comment>
<dbReference type="Pfam" id="PF03822">
    <property type="entry name" value="NAF"/>
    <property type="match status" value="1"/>
</dbReference>
<comment type="catalytic activity">
    <reaction evidence="10">
        <text>L-seryl-[protein] + ATP = O-phospho-L-seryl-[protein] + ADP + H(+)</text>
        <dbReference type="Rhea" id="RHEA:17989"/>
        <dbReference type="Rhea" id="RHEA-COMP:9863"/>
        <dbReference type="Rhea" id="RHEA-COMP:11604"/>
        <dbReference type="ChEBI" id="CHEBI:15378"/>
        <dbReference type="ChEBI" id="CHEBI:29999"/>
        <dbReference type="ChEBI" id="CHEBI:30616"/>
        <dbReference type="ChEBI" id="CHEBI:83421"/>
        <dbReference type="ChEBI" id="CHEBI:456216"/>
        <dbReference type="EC" id="2.7.11.1"/>
    </reaction>
</comment>
<dbReference type="InterPro" id="IPR004041">
    <property type="entry name" value="NAF_dom"/>
</dbReference>
<feature type="domain" description="Protein kinase" evidence="14">
    <location>
        <begin position="31"/>
        <end position="289"/>
    </location>
</feature>
<dbReference type="FunFam" id="1.10.510.10:FF:000571">
    <property type="entry name" value="Maternal embryonic leucine zipper kinase"/>
    <property type="match status" value="1"/>
</dbReference>
<keyword evidence="17" id="KW-1185">Reference proteome</keyword>
<evidence type="ECO:0000256" key="5">
    <source>
        <dbReference type="ARBA" id="ARBA00022679"/>
    </source>
</evidence>
<evidence type="ECO:0000256" key="9">
    <source>
        <dbReference type="ARBA" id="ARBA00047899"/>
    </source>
</evidence>
<dbReference type="GO" id="GO:0005524">
    <property type="term" value="F:ATP binding"/>
    <property type="evidence" value="ECO:0007669"/>
    <property type="project" value="UniProtKB-UniRule"/>
</dbReference>